<keyword evidence="3" id="KW-1185">Reference proteome</keyword>
<dbReference type="Pfam" id="PF07484">
    <property type="entry name" value="Collar"/>
    <property type="match status" value="1"/>
</dbReference>
<organism evidence="2 3">
    <name type="scientific">Tenacibaculum polynesiense</name>
    <dbReference type="NCBI Taxonomy" id="3137857"/>
    <lineage>
        <taxon>Bacteria</taxon>
        <taxon>Pseudomonadati</taxon>
        <taxon>Bacteroidota</taxon>
        <taxon>Flavobacteriia</taxon>
        <taxon>Flavobacteriales</taxon>
        <taxon>Flavobacteriaceae</taxon>
        <taxon>Tenacibaculum</taxon>
    </lineage>
</organism>
<protein>
    <submittedName>
        <fullName evidence="2">Microcystin-dependent protein</fullName>
    </submittedName>
</protein>
<feature type="domain" description="Phage tail collar" evidence="1">
    <location>
        <begin position="30"/>
        <end position="85"/>
    </location>
</feature>
<comment type="caution">
    <text evidence="2">The sequence shown here is derived from an EMBL/GenBank/DDBJ whole genome shotgun (WGS) entry which is preliminary data.</text>
</comment>
<dbReference type="RefSeq" id="WP_348714771.1">
    <property type="nucleotide sequence ID" value="NZ_CAXJIO010000010.1"/>
</dbReference>
<dbReference type="Proteomes" id="UP001497527">
    <property type="component" value="Unassembled WGS sequence"/>
</dbReference>
<evidence type="ECO:0000313" key="2">
    <source>
        <dbReference type="EMBL" id="CAL2101964.1"/>
    </source>
</evidence>
<reference evidence="2 3" key="1">
    <citation type="submission" date="2024-05" db="EMBL/GenBank/DDBJ databases">
        <authorList>
            <person name="Duchaud E."/>
        </authorList>
    </citation>
    <scope>NUCLEOTIDE SEQUENCE [LARGE SCALE GENOMIC DNA]</scope>
    <source>
        <strain evidence="2">Ena-SAMPLE-TAB-13-05-2024-13:56:06:370-140308</strain>
    </source>
</reference>
<name>A0ABP1F0V6_9FLAO</name>
<dbReference type="InterPro" id="IPR011083">
    <property type="entry name" value="Phage_tail_collar_dom"/>
</dbReference>
<dbReference type="InterPro" id="IPR037053">
    <property type="entry name" value="Phage_tail_collar_dom_sf"/>
</dbReference>
<evidence type="ECO:0000313" key="3">
    <source>
        <dbReference type="Proteomes" id="UP001497527"/>
    </source>
</evidence>
<gene>
    <name evidence="2" type="ORF">T190423A01A_10527</name>
</gene>
<dbReference type="EMBL" id="CAXJIO010000010">
    <property type="protein sequence ID" value="CAL2101964.1"/>
    <property type="molecule type" value="Genomic_DNA"/>
</dbReference>
<evidence type="ECO:0000259" key="1">
    <source>
        <dbReference type="Pfam" id="PF07484"/>
    </source>
</evidence>
<proteinExistence type="predicted"/>
<sequence length="218" mass="22996">MNLKTKLFGGILLVFLSITNINAQQEGFLGEIKMFGGNFAPRGWAFCEGQLLAISQNTALFSILGTTYGGDGRTTFGLPDLRGRVAISAGRGPGLQDYRQGAKGGSELRTLNITQIPSHNHMMSLANVTGSALIPVNTEAGNEDESNPGAGVLANTGADRFSSEATPNAIYGGRNVPIVLTGNGLIGNTGGNQSFDNRQPFTTVRYIICLQGVFPSRN</sequence>
<dbReference type="Gene3D" id="3.90.1340.10">
    <property type="entry name" value="Phage tail collar domain"/>
    <property type="match status" value="1"/>
</dbReference>
<dbReference type="SUPFAM" id="SSF88874">
    <property type="entry name" value="Receptor-binding domain of short tail fibre protein gp12"/>
    <property type="match status" value="1"/>
</dbReference>
<accession>A0ABP1F0V6</accession>